<accession>A0A7C3YWW5</accession>
<protein>
    <submittedName>
        <fullName evidence="2">Uncharacterized protein</fullName>
    </submittedName>
</protein>
<comment type="caution">
    <text evidence="2">The sequence shown here is derived from an EMBL/GenBank/DDBJ whole genome shotgun (WGS) entry which is preliminary data.</text>
</comment>
<proteinExistence type="predicted"/>
<feature type="signal peptide" evidence="1">
    <location>
        <begin position="1"/>
        <end position="20"/>
    </location>
</feature>
<organism evidence="2">
    <name type="scientific">Desulfobacca acetoxidans</name>
    <dbReference type="NCBI Taxonomy" id="60893"/>
    <lineage>
        <taxon>Bacteria</taxon>
        <taxon>Pseudomonadati</taxon>
        <taxon>Thermodesulfobacteriota</taxon>
        <taxon>Desulfobaccia</taxon>
        <taxon>Desulfobaccales</taxon>
        <taxon>Desulfobaccaceae</taxon>
        <taxon>Desulfobacca</taxon>
    </lineage>
</organism>
<name>A0A7C3YWW5_9BACT</name>
<dbReference type="EMBL" id="DTMF01000024">
    <property type="protein sequence ID" value="HGF32924.1"/>
    <property type="molecule type" value="Genomic_DNA"/>
</dbReference>
<keyword evidence="1" id="KW-0732">Signal</keyword>
<sequence>MYKRLLVVCLAMALVLTAGAALAQQAPPVPQTPKQAPGLPTPPVAPTEEPVATISIKDVSQALGVGPIWGQGVITYKGKTHLFKIKGFEKFAVGREKLSVNGDVYHLTKLSDLAGKYQKAEPAGFTFISKPKGLVIKNDKGVVIDLAGKEHGLALDLTKSGLTIKDIK</sequence>
<dbReference type="AlphaFoldDB" id="A0A7C3YWW5"/>
<feature type="chain" id="PRO_5028468315" evidence="1">
    <location>
        <begin position="21"/>
        <end position="168"/>
    </location>
</feature>
<evidence type="ECO:0000313" key="2">
    <source>
        <dbReference type="EMBL" id="HGF32924.1"/>
    </source>
</evidence>
<gene>
    <name evidence="2" type="ORF">ENW96_00855</name>
</gene>
<reference evidence="2" key="1">
    <citation type="journal article" date="2020" name="mSystems">
        <title>Genome- and Community-Level Interaction Insights into Carbon Utilization and Element Cycling Functions of Hydrothermarchaeota in Hydrothermal Sediment.</title>
        <authorList>
            <person name="Zhou Z."/>
            <person name="Liu Y."/>
            <person name="Xu W."/>
            <person name="Pan J."/>
            <person name="Luo Z.H."/>
            <person name="Li M."/>
        </authorList>
    </citation>
    <scope>NUCLEOTIDE SEQUENCE [LARGE SCALE GENOMIC DNA]</scope>
    <source>
        <strain evidence="2">SpSt-897</strain>
    </source>
</reference>
<evidence type="ECO:0000256" key="1">
    <source>
        <dbReference type="SAM" id="SignalP"/>
    </source>
</evidence>